<dbReference type="PANTHER" id="PTHR43156:SF2">
    <property type="entry name" value="STAGE II SPORULATION PROTEIN E"/>
    <property type="match status" value="1"/>
</dbReference>
<feature type="transmembrane region" description="Helical" evidence="2">
    <location>
        <begin position="43"/>
        <end position="64"/>
    </location>
</feature>
<dbReference type="InterPro" id="IPR036457">
    <property type="entry name" value="PPM-type-like_dom_sf"/>
</dbReference>
<feature type="domain" description="PPM-type phosphatase" evidence="3">
    <location>
        <begin position="464"/>
        <end position="683"/>
    </location>
</feature>
<accession>A0ABZ0IPH3</accession>
<protein>
    <submittedName>
        <fullName evidence="4">GAF domain-containing SpoIIE family protein phosphatase</fullName>
    </submittedName>
</protein>
<evidence type="ECO:0000313" key="4">
    <source>
        <dbReference type="EMBL" id="WOK06476.1"/>
    </source>
</evidence>
<feature type="transmembrane region" description="Helical" evidence="2">
    <location>
        <begin position="243"/>
        <end position="267"/>
    </location>
</feature>
<keyword evidence="2" id="KW-0812">Transmembrane</keyword>
<dbReference type="SUPFAM" id="SSF55781">
    <property type="entry name" value="GAF domain-like"/>
    <property type="match status" value="1"/>
</dbReference>
<dbReference type="Pfam" id="PF07228">
    <property type="entry name" value="SpoIIE"/>
    <property type="match status" value="1"/>
</dbReference>
<dbReference type="InterPro" id="IPR029016">
    <property type="entry name" value="GAF-like_dom_sf"/>
</dbReference>
<dbReference type="RefSeq" id="WP_317489197.1">
    <property type="nucleotide sequence ID" value="NZ_CP136051.1"/>
</dbReference>
<feature type="transmembrane region" description="Helical" evidence="2">
    <location>
        <begin position="110"/>
        <end position="135"/>
    </location>
</feature>
<dbReference type="PANTHER" id="PTHR43156">
    <property type="entry name" value="STAGE II SPORULATION PROTEIN E-RELATED"/>
    <property type="match status" value="1"/>
</dbReference>
<dbReference type="Gene3D" id="3.30.450.40">
    <property type="match status" value="1"/>
</dbReference>
<dbReference type="SUPFAM" id="SSF81606">
    <property type="entry name" value="PP2C-like"/>
    <property type="match status" value="1"/>
</dbReference>
<feature type="transmembrane region" description="Helical" evidence="2">
    <location>
        <begin position="176"/>
        <end position="197"/>
    </location>
</feature>
<reference evidence="4 5" key="1">
    <citation type="journal article" date="2023" name="Microbiol. Resour. Announc.">
        <title>Complete Genome Sequence of Imperialibacter roseus strain P4T.</title>
        <authorList>
            <person name="Tizabi D.R."/>
            <person name="Bachvaroff T."/>
            <person name="Hill R.T."/>
        </authorList>
    </citation>
    <scope>NUCLEOTIDE SEQUENCE [LARGE SCALE GENOMIC DNA]</scope>
    <source>
        <strain evidence="4 5">P4T</strain>
    </source>
</reference>
<keyword evidence="2" id="KW-1133">Transmembrane helix</keyword>
<proteinExistence type="predicted"/>
<feature type="transmembrane region" description="Helical" evidence="2">
    <location>
        <begin position="12"/>
        <end position="31"/>
    </location>
</feature>
<dbReference type="Proteomes" id="UP001302349">
    <property type="component" value="Chromosome"/>
</dbReference>
<dbReference type="InterPro" id="IPR001932">
    <property type="entry name" value="PPM-type_phosphatase-like_dom"/>
</dbReference>
<evidence type="ECO:0000259" key="3">
    <source>
        <dbReference type="SMART" id="SM00331"/>
    </source>
</evidence>
<sequence>MLSNKSIVRLSIAFGIIFWTLLLLTNLSILFDQKNNASLGIPQFLPHAFLILFILSVGVYYRYSIGKAESINFIDLLWRVFVTGLLTTIVSLSIKFFFYVFGGSMLTKNILLINFFYLVNLGLILSFLISTFIVWKRLILYQKSKKLLRTWQFFEYFLFLSLGFEFSGYKLFDVPFNTVILLLVGIGLILSVNLKWVAYLNFKQKWKSILFLLLVIIYLWYFFMSLVGYSNESVLITDLLNNVFVLAVFAFIFIYSVFSVLVILFNLPTSSVFESKLEEVINFQRLSQTIPTGQKEEQVFEILLDSAVSAVFADAAWLEITDTKAGKQELLVRNLNPDLIDKIKEAAQNSTLKRILNSELERNPTSQKLTATLKKVPFKSILVYPIIVKNEQIGTLALLKEVDDSFNKEMIDIINTYVNQASISIENFRLLTEALENERYKEELKIASRVQKSLLPQTLDKNHDYNITAFSMAADEVGGDYYDTFRINDNKVALIIADVSGKGTSAAFHMSQMKGIFHSLAQLDLEPKEFMVQANSALSRCLEKTSFITASYFIIDTKSKVVRFTRAGHCPTLYLDGRTRETSFFKNKGLGLGILRNSSFEDYVQVNEFYYKPEDVFVLYTDGITEATNQNQEEFGYDRLRTSLLKHANLSPDKIKDGIIDDLYDFCGKRSLDDDYTMLIVKFSGHENVKSVESVKTKK</sequence>
<feature type="transmembrane region" description="Helical" evidence="2">
    <location>
        <begin position="209"/>
        <end position="231"/>
    </location>
</feature>
<dbReference type="Gene3D" id="3.60.40.10">
    <property type="entry name" value="PPM-type phosphatase domain"/>
    <property type="match status" value="1"/>
</dbReference>
<evidence type="ECO:0000313" key="5">
    <source>
        <dbReference type="Proteomes" id="UP001302349"/>
    </source>
</evidence>
<feature type="transmembrane region" description="Helical" evidence="2">
    <location>
        <begin position="147"/>
        <end position="164"/>
    </location>
</feature>
<keyword evidence="2" id="KW-0472">Membrane</keyword>
<evidence type="ECO:0000256" key="2">
    <source>
        <dbReference type="SAM" id="Phobius"/>
    </source>
</evidence>
<dbReference type="EMBL" id="CP136051">
    <property type="protein sequence ID" value="WOK06476.1"/>
    <property type="molecule type" value="Genomic_DNA"/>
</dbReference>
<gene>
    <name evidence="4" type="ORF">RT717_25710</name>
</gene>
<keyword evidence="5" id="KW-1185">Reference proteome</keyword>
<dbReference type="SMART" id="SM00331">
    <property type="entry name" value="PP2C_SIG"/>
    <property type="match status" value="1"/>
</dbReference>
<feature type="transmembrane region" description="Helical" evidence="2">
    <location>
        <begin position="76"/>
        <end position="98"/>
    </location>
</feature>
<keyword evidence="1" id="KW-0378">Hydrolase</keyword>
<evidence type="ECO:0000256" key="1">
    <source>
        <dbReference type="ARBA" id="ARBA00022801"/>
    </source>
</evidence>
<organism evidence="4 5">
    <name type="scientific">Imperialibacter roseus</name>
    <dbReference type="NCBI Taxonomy" id="1324217"/>
    <lineage>
        <taxon>Bacteria</taxon>
        <taxon>Pseudomonadati</taxon>
        <taxon>Bacteroidota</taxon>
        <taxon>Cytophagia</taxon>
        <taxon>Cytophagales</taxon>
        <taxon>Flammeovirgaceae</taxon>
        <taxon>Imperialibacter</taxon>
    </lineage>
</organism>
<name>A0ABZ0IPH3_9BACT</name>
<dbReference type="InterPro" id="IPR052016">
    <property type="entry name" value="Bact_Sigma-Reg"/>
</dbReference>